<protein>
    <recommendedName>
        <fullName evidence="4">O-antigen ligase</fullName>
    </recommendedName>
</protein>
<feature type="transmembrane region" description="Helical" evidence="1">
    <location>
        <begin position="108"/>
        <end position="126"/>
    </location>
</feature>
<dbReference type="AlphaFoldDB" id="A0A1G8VMW4"/>
<feature type="transmembrane region" description="Helical" evidence="1">
    <location>
        <begin position="57"/>
        <end position="73"/>
    </location>
</feature>
<gene>
    <name evidence="2" type="ORF">SAMN05428953_10817</name>
</gene>
<feature type="transmembrane region" description="Helical" evidence="1">
    <location>
        <begin position="337"/>
        <end position="370"/>
    </location>
</feature>
<dbReference type="EMBL" id="FNEE01000008">
    <property type="protein sequence ID" value="SDJ67279.1"/>
    <property type="molecule type" value="Genomic_DNA"/>
</dbReference>
<keyword evidence="1" id="KW-0472">Membrane</keyword>
<evidence type="ECO:0000313" key="2">
    <source>
        <dbReference type="EMBL" id="SDJ67279.1"/>
    </source>
</evidence>
<feature type="transmembrane region" description="Helical" evidence="1">
    <location>
        <begin position="5"/>
        <end position="21"/>
    </location>
</feature>
<feature type="transmembrane region" description="Helical" evidence="1">
    <location>
        <begin position="208"/>
        <end position="230"/>
    </location>
</feature>
<evidence type="ECO:0000256" key="1">
    <source>
        <dbReference type="SAM" id="Phobius"/>
    </source>
</evidence>
<feature type="transmembrane region" description="Helical" evidence="1">
    <location>
        <begin position="311"/>
        <end position="331"/>
    </location>
</feature>
<keyword evidence="3" id="KW-1185">Reference proteome</keyword>
<dbReference type="Proteomes" id="UP000198894">
    <property type="component" value="Unassembled WGS sequence"/>
</dbReference>
<organism evidence="2 3">
    <name type="scientific">Mesorhizobium muleiense</name>
    <dbReference type="NCBI Taxonomy" id="1004279"/>
    <lineage>
        <taxon>Bacteria</taxon>
        <taxon>Pseudomonadati</taxon>
        <taxon>Pseudomonadota</taxon>
        <taxon>Alphaproteobacteria</taxon>
        <taxon>Hyphomicrobiales</taxon>
        <taxon>Phyllobacteriaceae</taxon>
        <taxon>Mesorhizobium</taxon>
    </lineage>
</organism>
<sequence>MVKTWAYIFVVSCLFPYVEIYNFGTDLQPTALVSGFIFVVLTYLSRGGLALSKVEQLFVLVTFFTFILMLLELPDPLAIRGFVTYLSFTVVVIASKLSLDCVANISKIAFASSAIYIICGILQIVVDPNLFVGIVPIERSAYGLGGRGVESLTPEPTFLAFHLILLSLVRYQYGRRTYLEMIAVVSLSRSASGAATLMPLLFSARHRRVALALSALIAVGLLASALTLAIQGGGRVERIAALVANSDMESLLKDQSINDRLGSLVLSATSVFFDAGVPHGFVSWRNYVEHNDWYYSTFTYISGFHGRIHSGIGAVLFECGAVGLVFLLAIFAQVRQLGFITLSVVFLLLLQSTPLAQPVFAFIVAMGIFAKEHRSSVALSSAAAKALSSRQRISRPGHQVRDGILHERL</sequence>
<evidence type="ECO:0000313" key="3">
    <source>
        <dbReference type="Proteomes" id="UP000198894"/>
    </source>
</evidence>
<evidence type="ECO:0008006" key="4">
    <source>
        <dbReference type="Google" id="ProtNLM"/>
    </source>
</evidence>
<feature type="transmembrane region" description="Helical" evidence="1">
    <location>
        <begin position="181"/>
        <end position="202"/>
    </location>
</feature>
<keyword evidence="1" id="KW-0812">Transmembrane</keyword>
<feature type="transmembrane region" description="Helical" evidence="1">
    <location>
        <begin position="27"/>
        <end position="45"/>
    </location>
</feature>
<accession>A0A1G8VMW4</accession>
<reference evidence="3" key="1">
    <citation type="submission" date="2016-10" db="EMBL/GenBank/DDBJ databases">
        <authorList>
            <person name="Varghese N."/>
            <person name="Submissions S."/>
        </authorList>
    </citation>
    <scope>NUCLEOTIDE SEQUENCE [LARGE SCALE GENOMIC DNA]</scope>
    <source>
        <strain evidence="3">CGMCC 1.11022</strain>
    </source>
</reference>
<keyword evidence="1" id="KW-1133">Transmembrane helix</keyword>
<name>A0A1G8VMW4_9HYPH</name>
<proteinExistence type="predicted"/>
<feature type="transmembrane region" description="Helical" evidence="1">
    <location>
        <begin position="79"/>
        <end position="99"/>
    </location>
</feature>
<dbReference type="RefSeq" id="WP_091594564.1">
    <property type="nucleotide sequence ID" value="NZ_FNEE01000008.1"/>
</dbReference>